<protein>
    <submittedName>
        <fullName evidence="2">Uncharacterized protein</fullName>
    </submittedName>
</protein>
<dbReference type="AlphaFoldDB" id="A0A1A9ZK07"/>
<evidence type="ECO:0000256" key="1">
    <source>
        <dbReference type="SAM" id="Phobius"/>
    </source>
</evidence>
<name>A0A1A9ZK07_GLOPL</name>
<organism evidence="2 3">
    <name type="scientific">Glossina pallidipes</name>
    <name type="common">Tsetse fly</name>
    <dbReference type="NCBI Taxonomy" id="7398"/>
    <lineage>
        <taxon>Eukaryota</taxon>
        <taxon>Metazoa</taxon>
        <taxon>Ecdysozoa</taxon>
        <taxon>Arthropoda</taxon>
        <taxon>Hexapoda</taxon>
        <taxon>Insecta</taxon>
        <taxon>Pterygota</taxon>
        <taxon>Neoptera</taxon>
        <taxon>Endopterygota</taxon>
        <taxon>Diptera</taxon>
        <taxon>Brachycera</taxon>
        <taxon>Muscomorpha</taxon>
        <taxon>Hippoboscoidea</taxon>
        <taxon>Glossinidae</taxon>
        <taxon>Glossina</taxon>
    </lineage>
</organism>
<dbReference type="VEuPathDB" id="VectorBase:GPAI017257"/>
<reference evidence="2" key="2">
    <citation type="submission" date="2020-05" db="UniProtKB">
        <authorList>
            <consortium name="EnsemblMetazoa"/>
        </authorList>
    </citation>
    <scope>IDENTIFICATION</scope>
    <source>
        <strain evidence="2">IAEA</strain>
    </source>
</reference>
<keyword evidence="1" id="KW-1133">Transmembrane helix</keyword>
<evidence type="ECO:0000313" key="3">
    <source>
        <dbReference type="Proteomes" id="UP000092445"/>
    </source>
</evidence>
<reference evidence="3" key="1">
    <citation type="submission" date="2014-03" db="EMBL/GenBank/DDBJ databases">
        <authorList>
            <person name="Aksoy S."/>
            <person name="Warren W."/>
            <person name="Wilson R.K."/>
        </authorList>
    </citation>
    <scope>NUCLEOTIDE SEQUENCE [LARGE SCALE GENOMIC DNA]</scope>
    <source>
        <strain evidence="3">IAEA</strain>
    </source>
</reference>
<feature type="transmembrane region" description="Helical" evidence="1">
    <location>
        <begin position="52"/>
        <end position="70"/>
    </location>
</feature>
<dbReference type="Proteomes" id="UP000092445">
    <property type="component" value="Unassembled WGS sequence"/>
</dbReference>
<sequence length="178" mass="20085">MAPALSRLRENQNVIIGLTGVSAALWIIAYGKSSQKRRFDESFKEFDATTAIGSNFLICFGLIVEGASIFHSRRDAIFAALILITSSSFQYLKHMLYIQRYNEAKIVVASFPASGRAFLLLLRRLDGVRIMLFFLNLYQNVGGVYFGENELCRLRNIVVIQLLMVSRPSMMACEMVAR</sequence>
<accession>A0A1A9ZK07</accession>
<dbReference type="STRING" id="7398.A0A1A9ZK07"/>
<evidence type="ECO:0000313" key="2">
    <source>
        <dbReference type="EnsemblMetazoa" id="GPAI017257-PA"/>
    </source>
</evidence>
<proteinExistence type="predicted"/>
<keyword evidence="1" id="KW-0812">Transmembrane</keyword>
<keyword evidence="3" id="KW-1185">Reference proteome</keyword>
<keyword evidence="1" id="KW-0472">Membrane</keyword>
<dbReference type="EnsemblMetazoa" id="GPAI017257-RA">
    <property type="protein sequence ID" value="GPAI017257-PA"/>
    <property type="gene ID" value="GPAI017257"/>
</dbReference>
<feature type="transmembrane region" description="Helical" evidence="1">
    <location>
        <begin position="12"/>
        <end position="31"/>
    </location>
</feature>